<proteinExistence type="predicted"/>
<dbReference type="EMBL" id="LT838272">
    <property type="protein sequence ID" value="SMB96132.1"/>
    <property type="molecule type" value="Genomic_DNA"/>
</dbReference>
<dbReference type="InterPro" id="IPR036098">
    <property type="entry name" value="Thymidylate_synthase_ThyX_sf"/>
</dbReference>
<accession>A0A1W1VRX5</accession>
<dbReference type="GO" id="GO:0004799">
    <property type="term" value="F:thymidylate synthase activity"/>
    <property type="evidence" value="ECO:0007669"/>
    <property type="project" value="TreeGrafter"/>
</dbReference>
<dbReference type="STRING" id="698762.SAMN00808754_1406"/>
<keyword evidence="3" id="KW-1185">Reference proteome</keyword>
<dbReference type="NCBIfam" id="TIGR02170">
    <property type="entry name" value="thyX"/>
    <property type="match status" value="1"/>
</dbReference>
<dbReference type="Pfam" id="PF02511">
    <property type="entry name" value="Thy1"/>
    <property type="match status" value="1"/>
</dbReference>
<dbReference type="SUPFAM" id="SSF69796">
    <property type="entry name" value="Thymidylate synthase-complementing protein Thy1"/>
    <property type="match status" value="1"/>
</dbReference>
<evidence type="ECO:0000313" key="3">
    <source>
        <dbReference type="Proteomes" id="UP000192569"/>
    </source>
</evidence>
<dbReference type="PANTHER" id="PTHR34934:SF1">
    <property type="entry name" value="FLAVIN-DEPENDENT THYMIDYLATE SYNTHASE"/>
    <property type="match status" value="1"/>
</dbReference>
<evidence type="ECO:0000313" key="2">
    <source>
        <dbReference type="EMBL" id="SMB96132.1"/>
    </source>
</evidence>
<dbReference type="PANTHER" id="PTHR34934">
    <property type="entry name" value="FLAVIN-DEPENDENT THYMIDYLATE SYNTHASE"/>
    <property type="match status" value="1"/>
</dbReference>
<dbReference type="EC" id="2.1.1.148" evidence="1"/>
<protein>
    <recommendedName>
        <fullName evidence="1">FAD-dependent thymidylate synthase</fullName>
        <ecNumber evidence="1">2.1.1.148</ecNumber>
    </recommendedName>
</protein>
<dbReference type="OrthoDB" id="9780625at2"/>
<evidence type="ECO:0000256" key="1">
    <source>
        <dbReference type="NCBIfam" id="TIGR02170"/>
    </source>
</evidence>
<name>A0A1W1VRX5_9FIRM</name>
<dbReference type="InterPro" id="IPR003669">
    <property type="entry name" value="Thymidylate_synthase_ThyX"/>
</dbReference>
<organism evidence="2 3">
    <name type="scientific">Thermanaeromonas toyohensis ToBE</name>
    <dbReference type="NCBI Taxonomy" id="698762"/>
    <lineage>
        <taxon>Bacteria</taxon>
        <taxon>Bacillati</taxon>
        <taxon>Bacillota</taxon>
        <taxon>Clostridia</taxon>
        <taxon>Neomoorellales</taxon>
        <taxon>Neomoorellaceae</taxon>
        <taxon>Thermanaeromonas</taxon>
    </lineage>
</organism>
<gene>
    <name evidence="2" type="ORF">SAMN00808754_1406</name>
</gene>
<dbReference type="GO" id="GO:0050797">
    <property type="term" value="F:thymidylate synthase (FAD) activity"/>
    <property type="evidence" value="ECO:0007669"/>
    <property type="project" value="UniProtKB-UniRule"/>
</dbReference>
<dbReference type="GO" id="GO:0070402">
    <property type="term" value="F:NADPH binding"/>
    <property type="evidence" value="ECO:0007669"/>
    <property type="project" value="TreeGrafter"/>
</dbReference>
<dbReference type="CDD" id="cd20175">
    <property type="entry name" value="ThyX"/>
    <property type="match status" value="1"/>
</dbReference>
<dbReference type="PROSITE" id="PS51331">
    <property type="entry name" value="THYX"/>
    <property type="match status" value="1"/>
</dbReference>
<dbReference type="Gene3D" id="3.30.1360.170">
    <property type="match status" value="1"/>
</dbReference>
<reference evidence="2 3" key="1">
    <citation type="submission" date="2017-04" db="EMBL/GenBank/DDBJ databases">
        <authorList>
            <person name="Afonso C.L."/>
            <person name="Miller P.J."/>
            <person name="Scott M.A."/>
            <person name="Spackman E."/>
            <person name="Goraichik I."/>
            <person name="Dimitrov K.M."/>
            <person name="Suarez D.L."/>
            <person name="Swayne D.E."/>
        </authorList>
    </citation>
    <scope>NUCLEOTIDE SEQUENCE [LARGE SCALE GENOMIC DNA]</scope>
    <source>
        <strain evidence="2 3">ToBE</strain>
    </source>
</reference>
<sequence>MRVIRPYVCVPAGVDGEAILRRIERVGRVCYKSEDRITEGSARQFVASLIRRGHESVLEHEKLTVRIVCDRGVSHELVRHRIASYSQESTRFCSYASERFKEEITVVAPCLSGGPEAYAAWHNACLAAEQAYLSLVRMGVPAEQARSVLPHSLKTEVVVTANLREWRHIFRLRADRHAHIEMRRIMVPLLLHFRRVIPIVFDDVGYDESLPHELYAEVFEEAW</sequence>
<dbReference type="RefSeq" id="WP_084665026.1">
    <property type="nucleotide sequence ID" value="NZ_LT838272.1"/>
</dbReference>
<dbReference type="GO" id="GO:0006231">
    <property type="term" value="P:dTMP biosynthetic process"/>
    <property type="evidence" value="ECO:0007669"/>
    <property type="project" value="UniProtKB-UniRule"/>
</dbReference>
<dbReference type="GO" id="GO:0050660">
    <property type="term" value="F:flavin adenine dinucleotide binding"/>
    <property type="evidence" value="ECO:0007669"/>
    <property type="project" value="UniProtKB-UniRule"/>
</dbReference>
<dbReference type="AlphaFoldDB" id="A0A1W1VRX5"/>
<dbReference type="Proteomes" id="UP000192569">
    <property type="component" value="Chromosome I"/>
</dbReference>